<dbReference type="EMBL" id="LWQT01000038">
    <property type="protein sequence ID" value="OAN53841.1"/>
    <property type="molecule type" value="Genomic_DNA"/>
</dbReference>
<accession>A0A178MV23</accession>
<comment type="caution">
    <text evidence="2">The sequence shown here is derived from an EMBL/GenBank/DDBJ whole genome shotgun (WGS) entry which is preliminary data.</text>
</comment>
<evidence type="ECO:0000313" key="2">
    <source>
        <dbReference type="EMBL" id="OAN53841.1"/>
    </source>
</evidence>
<protein>
    <recommendedName>
        <fullName evidence="1">AsmA domain-containing protein</fullName>
    </recommendedName>
</protein>
<feature type="domain" description="AsmA" evidence="1">
    <location>
        <begin position="10"/>
        <end position="148"/>
    </location>
</feature>
<dbReference type="RefSeq" id="WP_068489836.1">
    <property type="nucleotide sequence ID" value="NZ_LWQT01000038.1"/>
</dbReference>
<dbReference type="Proteomes" id="UP000078428">
    <property type="component" value="Unassembled WGS sequence"/>
</dbReference>
<proteinExistence type="predicted"/>
<dbReference type="PANTHER" id="PTHR30441:SF4">
    <property type="entry name" value="PROTEIN ASMA"/>
    <property type="match status" value="1"/>
</dbReference>
<evidence type="ECO:0000259" key="1">
    <source>
        <dbReference type="Pfam" id="PF05170"/>
    </source>
</evidence>
<name>A0A178MV23_9PROT</name>
<dbReference type="OrthoDB" id="225437at2"/>
<dbReference type="Pfam" id="PF05170">
    <property type="entry name" value="AsmA"/>
    <property type="match status" value="1"/>
</dbReference>
<gene>
    <name evidence="2" type="ORF">A6A04_13165</name>
</gene>
<sequence length="672" mass="69458">MKISTLLKILTVAGLVVVVALIAASKSLDSTRYQAYLADRVRAATGLELSFSGPTKIKLGLAPQVSFTGLTLATKPNGPALLYVDRVEARVALLPLLLRRIQVERLALLRPVMKLGPLPRPQAALDLSDGADKAPATAFAITDLVVEDGVVLWRDPQSVSESSLRLGHGRIQAEGGAGGALSLQLDGRHDGADFQVTGVIGAAAGLMSGKPYPLQLKGTVSGVVVVARGQVADPWAGKGIDLELRAQGDELADLAKRLGVVGNEHPLGPIGPYKVSARLTDAGLAEIEAVLGKRDNLLVTLKGAVRHPLALVGLDLAVSAEADSLAGLSRLMAVDIPNGGPLKLAARLNDIDDGWRLTGIKSSLGRSDFAGELALVKGVRPRLVGRLAANAFFPGDLSFPQGHNGETLPSAPQRPAIPVQDDRILSVEALPLDWLKSVDMTLSLTATRLHLGSAVLGDAAGEVSLSASKLVVDSLAAKLGEGTLKGDGRIDLSGRLPFMALRLSGTGLDLSRLGGEGGLENGRGEISLDLKASGASRRALASSLDGGLSLTATDVSIAPARGPLPDILAALDPTAPAADRTRLRCVALKAIAKAGQISLDRGLRLESNRIAMVGGGGLDLRSESLDMGFVAKGGAWTRLRGFLGAPKVAAEGGAVRLSGDGPGCRSEAKPRR</sequence>
<dbReference type="InterPro" id="IPR007844">
    <property type="entry name" value="AsmA"/>
</dbReference>
<dbReference type="PANTHER" id="PTHR30441">
    <property type="entry name" value="DUF748 DOMAIN-CONTAINING PROTEIN"/>
    <property type="match status" value="1"/>
</dbReference>
<organism evidence="2 3">
    <name type="scientific">Paramagnetospirillum marisnigri</name>
    <dbReference type="NCBI Taxonomy" id="1285242"/>
    <lineage>
        <taxon>Bacteria</taxon>
        <taxon>Pseudomonadati</taxon>
        <taxon>Pseudomonadota</taxon>
        <taxon>Alphaproteobacteria</taxon>
        <taxon>Rhodospirillales</taxon>
        <taxon>Magnetospirillaceae</taxon>
        <taxon>Paramagnetospirillum</taxon>
    </lineage>
</organism>
<keyword evidence="3" id="KW-1185">Reference proteome</keyword>
<dbReference type="InterPro" id="IPR052894">
    <property type="entry name" value="AsmA-related"/>
</dbReference>
<dbReference type="AlphaFoldDB" id="A0A178MV23"/>
<dbReference type="GO" id="GO:0005886">
    <property type="term" value="C:plasma membrane"/>
    <property type="evidence" value="ECO:0007669"/>
    <property type="project" value="TreeGrafter"/>
</dbReference>
<dbReference type="STRING" id="1285242.A6A04_13165"/>
<dbReference type="GO" id="GO:0090313">
    <property type="term" value="P:regulation of protein targeting to membrane"/>
    <property type="evidence" value="ECO:0007669"/>
    <property type="project" value="TreeGrafter"/>
</dbReference>
<evidence type="ECO:0000313" key="3">
    <source>
        <dbReference type="Proteomes" id="UP000078428"/>
    </source>
</evidence>
<reference evidence="2 3" key="1">
    <citation type="submission" date="2016-04" db="EMBL/GenBank/DDBJ databases">
        <title>Draft genome sequence of freshwater magnetotactic bacteria Magnetospirillum marisnigri SP-1 and Magnetospirillum moscoviense BB-1.</title>
        <authorList>
            <person name="Koziaeva V."/>
            <person name="Dziuba M.V."/>
            <person name="Ivanov T.M."/>
            <person name="Kuznetsov B."/>
            <person name="Grouzdev D.S."/>
        </authorList>
    </citation>
    <scope>NUCLEOTIDE SEQUENCE [LARGE SCALE GENOMIC DNA]</scope>
    <source>
        <strain evidence="2 3">SP-1</strain>
    </source>
</reference>